<evidence type="ECO:0000256" key="1">
    <source>
        <dbReference type="ARBA" id="ARBA00023284"/>
    </source>
</evidence>
<dbReference type="InterPro" id="IPR036249">
    <property type="entry name" value="Thioredoxin-like_sf"/>
</dbReference>
<dbReference type="SUPFAM" id="SSF52833">
    <property type="entry name" value="Thioredoxin-like"/>
    <property type="match status" value="1"/>
</dbReference>
<feature type="region of interest" description="Disordered" evidence="2">
    <location>
        <begin position="44"/>
        <end position="92"/>
    </location>
</feature>
<accession>A0ABY7H392</accession>
<keyword evidence="3" id="KW-0812">Transmembrane</keyword>
<dbReference type="Gene3D" id="3.40.30.10">
    <property type="entry name" value="Glutaredoxin"/>
    <property type="match status" value="1"/>
</dbReference>
<keyword evidence="3" id="KW-1133">Transmembrane helix</keyword>
<protein>
    <recommendedName>
        <fullName evidence="6">Thioredoxin domain-containing protein</fullName>
    </recommendedName>
</protein>
<reference evidence="4" key="1">
    <citation type="submission" date="2022-11" db="EMBL/GenBank/DDBJ databases">
        <title>Minimal conservation of predation-associated metabolite biosynthetic gene clusters underscores biosynthetic potential of Myxococcota including descriptions for ten novel species: Archangium lansinium sp. nov., Myxococcus landrumus sp. nov., Nannocystis bai.</title>
        <authorList>
            <person name="Ahearne A."/>
            <person name="Stevens C."/>
            <person name="Dowd S."/>
        </authorList>
    </citation>
    <scope>NUCLEOTIDE SEQUENCE</scope>
    <source>
        <strain evidence="4">Fl3</strain>
    </source>
</reference>
<gene>
    <name evidence="4" type="ORF">O0S08_46230</name>
</gene>
<evidence type="ECO:0000256" key="3">
    <source>
        <dbReference type="SAM" id="Phobius"/>
    </source>
</evidence>
<name>A0ABY7H392_9BACT</name>
<keyword evidence="3" id="KW-0472">Membrane</keyword>
<proteinExistence type="predicted"/>
<evidence type="ECO:0000313" key="4">
    <source>
        <dbReference type="EMBL" id="WAS93587.1"/>
    </source>
</evidence>
<dbReference type="RefSeq" id="WP_269035926.1">
    <property type="nucleotide sequence ID" value="NZ_CP114040.1"/>
</dbReference>
<dbReference type="PROSITE" id="PS00194">
    <property type="entry name" value="THIOREDOXIN_1"/>
    <property type="match status" value="1"/>
</dbReference>
<dbReference type="InterPro" id="IPR017937">
    <property type="entry name" value="Thioredoxin_CS"/>
</dbReference>
<dbReference type="Proteomes" id="UP001164459">
    <property type="component" value="Chromosome"/>
</dbReference>
<sequence>MTDPTGASGHLAFTKISPRVVAFGGGALLALFLGLGLWALQDPPFDAPETSPPETRAPLSDAPEPPPPVPEQPSEVVEQQPEPHPVAPASANPVVIKPARELNKLLAQRFQFTRHDGAPAFAHLRSALGPERAVTVLNVWAPYCEPCKREFPAFRALQAGWGSDVRFMPIQLGEGEPGPLADIMPIAAHHLLDFVPGGAVQSTLAELGLLPTNAPIPITLVLDCRHQLRFLSAQEITDMQEFERLIGELRRELDTAACRPVAAPAGPQAIAHCGDGKCEPLGAGEDCLSCPADCGCKPGQLCATQAGARDKLGHVCMDELQ</sequence>
<evidence type="ECO:0000313" key="5">
    <source>
        <dbReference type="Proteomes" id="UP001164459"/>
    </source>
</evidence>
<keyword evidence="1" id="KW-0676">Redox-active center</keyword>
<feature type="transmembrane region" description="Helical" evidence="3">
    <location>
        <begin position="20"/>
        <end position="40"/>
    </location>
</feature>
<evidence type="ECO:0000256" key="2">
    <source>
        <dbReference type="SAM" id="MobiDB-lite"/>
    </source>
</evidence>
<evidence type="ECO:0008006" key="6">
    <source>
        <dbReference type="Google" id="ProtNLM"/>
    </source>
</evidence>
<dbReference type="EMBL" id="CP114040">
    <property type="protein sequence ID" value="WAS93587.1"/>
    <property type="molecule type" value="Genomic_DNA"/>
</dbReference>
<organism evidence="4 5">
    <name type="scientific">Nannocystis punicea</name>
    <dbReference type="NCBI Taxonomy" id="2995304"/>
    <lineage>
        <taxon>Bacteria</taxon>
        <taxon>Pseudomonadati</taxon>
        <taxon>Myxococcota</taxon>
        <taxon>Polyangia</taxon>
        <taxon>Nannocystales</taxon>
        <taxon>Nannocystaceae</taxon>
        <taxon>Nannocystis</taxon>
    </lineage>
</organism>
<keyword evidence="5" id="KW-1185">Reference proteome</keyword>